<dbReference type="CDD" id="cd09272">
    <property type="entry name" value="RNase_HI_RT_Ty1"/>
    <property type="match status" value="1"/>
</dbReference>
<evidence type="ECO:0000313" key="1">
    <source>
        <dbReference type="EMBL" id="KAF9670809.1"/>
    </source>
</evidence>
<proteinExistence type="predicted"/>
<dbReference type="PANTHER" id="PTHR35497:SF1">
    <property type="entry name" value="ACYL-UDP-N-ACETYLGLUCOSAMINE O-ACYLTRANSFERASE"/>
    <property type="match status" value="1"/>
</dbReference>
<comment type="caution">
    <text evidence="1">The sequence shown here is derived from an EMBL/GenBank/DDBJ whole genome shotgun (WGS) entry which is preliminary data.</text>
</comment>
<keyword evidence="2" id="KW-1185">Reference proteome</keyword>
<dbReference type="EMBL" id="JADGMS010000013">
    <property type="protein sequence ID" value="KAF9670809.1"/>
    <property type="molecule type" value="Genomic_DNA"/>
</dbReference>
<organism evidence="1 2">
    <name type="scientific">Salix dunnii</name>
    <dbReference type="NCBI Taxonomy" id="1413687"/>
    <lineage>
        <taxon>Eukaryota</taxon>
        <taxon>Viridiplantae</taxon>
        <taxon>Streptophyta</taxon>
        <taxon>Embryophyta</taxon>
        <taxon>Tracheophyta</taxon>
        <taxon>Spermatophyta</taxon>
        <taxon>Magnoliopsida</taxon>
        <taxon>eudicotyledons</taxon>
        <taxon>Gunneridae</taxon>
        <taxon>Pentapetalae</taxon>
        <taxon>rosids</taxon>
        <taxon>fabids</taxon>
        <taxon>Malpighiales</taxon>
        <taxon>Salicaceae</taxon>
        <taxon>Saliceae</taxon>
        <taxon>Salix</taxon>
    </lineage>
</organism>
<dbReference type="PANTHER" id="PTHR35497">
    <property type="entry name" value="ACYL-UDP-N-ACETYLGLUCOSAMINE O-ACYLTRANSFERASE"/>
    <property type="match status" value="1"/>
</dbReference>
<name>A0A835JLU0_9ROSI</name>
<dbReference type="AlphaFoldDB" id="A0A835JLU0"/>
<evidence type="ECO:0000313" key="2">
    <source>
        <dbReference type="Proteomes" id="UP000657918"/>
    </source>
</evidence>
<dbReference type="Proteomes" id="UP000657918">
    <property type="component" value="Unassembled WGS sequence"/>
</dbReference>
<protein>
    <submittedName>
        <fullName evidence="1">Uncharacterized protein</fullName>
    </submittedName>
</protein>
<reference evidence="1 2" key="1">
    <citation type="submission" date="2020-10" db="EMBL/GenBank/DDBJ databases">
        <title>Plant Genome Project.</title>
        <authorList>
            <person name="Zhang R.-G."/>
        </authorList>
    </citation>
    <scope>NUCLEOTIDE SEQUENCE [LARGE SCALE GENOMIC DNA]</scope>
    <source>
        <strain evidence="1">FAFU-HL-1</strain>
        <tissue evidence="1">Leaf</tissue>
    </source>
</reference>
<dbReference type="OrthoDB" id="2551793at2759"/>
<accession>A0A835JLU0</accession>
<sequence length="152" mass="17787">MTGDVDYRKSTSGYLMKFAGGAVSWQSSKHPTFHSRSKHIEVRYQWIQDVMEMKSFVVEKIHTDDNASDMMTKPLPREKFQFCRKEIGLMFKYKIKVSEGHRGWMKNPKILENCSTGFHFSSQSGEPVQEKNVGWLLIFIIDKYIFCSHIHT</sequence>
<gene>
    <name evidence="1" type="ORF">SADUNF_Sadunf13G0107300</name>
</gene>